<feature type="active site" description="Charge relay system" evidence="5">
    <location>
        <position position="410"/>
    </location>
</feature>
<dbReference type="PIRSF" id="PIRSF037903">
    <property type="entry name" value="Subtilisin_rel_GFO_2223"/>
    <property type="match status" value="1"/>
</dbReference>
<dbReference type="Pfam" id="PF00082">
    <property type="entry name" value="Peptidase_S8"/>
    <property type="match status" value="1"/>
</dbReference>
<keyword evidence="3 5" id="KW-0378">Hydrolase</keyword>
<dbReference type="GeneID" id="85012950"/>
<feature type="domain" description="Peptidase S8/S53" evidence="7">
    <location>
        <begin position="222"/>
        <end position="456"/>
    </location>
</feature>
<keyword evidence="6" id="KW-0732">Signal</keyword>
<dbReference type="PRINTS" id="PR00723">
    <property type="entry name" value="SUBTILISIN"/>
</dbReference>
<dbReference type="EMBL" id="LR134384">
    <property type="protein sequence ID" value="VEH16162.1"/>
    <property type="molecule type" value="Genomic_DNA"/>
</dbReference>
<dbReference type="SUPFAM" id="SSF52743">
    <property type="entry name" value="Subtilisin-like"/>
    <property type="match status" value="1"/>
</dbReference>
<dbReference type="InterPro" id="IPR050131">
    <property type="entry name" value="Peptidase_S8_subtilisin-like"/>
</dbReference>
<feature type="signal peptide" evidence="6">
    <location>
        <begin position="1"/>
        <end position="21"/>
    </location>
</feature>
<evidence type="ECO:0000313" key="9">
    <source>
        <dbReference type="Proteomes" id="UP000274578"/>
    </source>
</evidence>
<feature type="active site" description="Charge relay system" evidence="5">
    <location>
        <position position="232"/>
    </location>
</feature>
<proteinExistence type="inferred from homology"/>
<dbReference type="GO" id="GO:0006508">
    <property type="term" value="P:proteolysis"/>
    <property type="evidence" value="ECO:0007669"/>
    <property type="project" value="UniProtKB-KW"/>
</dbReference>
<feature type="chain" id="PRO_5019504080" evidence="6">
    <location>
        <begin position="22"/>
        <end position="469"/>
    </location>
</feature>
<dbReference type="GO" id="GO:0004252">
    <property type="term" value="F:serine-type endopeptidase activity"/>
    <property type="evidence" value="ECO:0007669"/>
    <property type="project" value="UniProtKB-UniRule"/>
</dbReference>
<dbReference type="EC" id="3.4.21.62" evidence="8"/>
<accession>A0A448L8E4</accession>
<evidence type="ECO:0000259" key="7">
    <source>
        <dbReference type="Pfam" id="PF00082"/>
    </source>
</evidence>
<keyword evidence="2 5" id="KW-0645">Protease</keyword>
<reference evidence="8 9" key="1">
    <citation type="submission" date="2018-12" db="EMBL/GenBank/DDBJ databases">
        <authorList>
            <consortium name="Pathogen Informatics"/>
        </authorList>
    </citation>
    <scope>NUCLEOTIDE SEQUENCE [LARGE SCALE GENOMIC DNA]</scope>
    <source>
        <strain evidence="8 9">NCTC13071</strain>
    </source>
</reference>
<dbReference type="InterPro" id="IPR017317">
    <property type="entry name" value="Pept_S8_subtilisin_bacteroid-2"/>
</dbReference>
<dbReference type="RefSeq" id="WP_025879714.1">
    <property type="nucleotide sequence ID" value="NZ_LR134384.1"/>
</dbReference>
<dbReference type="KEGG" id="poc:NCTC13071_02185"/>
<sequence length="469" mass="51140">MRKTLILSMFMFLCCMVSAIAGVNSTEMISYPGGKCYMFRVTLKDKAHSRYSLSAPSEYLSPRAIERRKRQHIAIDSTDLPVNDVYLNAIAASKDLCIVGKSKWNNTVLVRCSNPGKVYGLLKLPFVKSVLRTFSSPDSIGSSVRVNFKKEFNSWDTIAESNRYGVTKEQIQSLNGIKMHAAGYRGKSKMIAVLDAGFMNVDRIPCLQKCRIVGQNDFVVPRSKSIFSEVEHGTMVFSTMATDLPGVFVGTAPDASYLLIRCEDRQTESVAEEDYWAEAVEYADSVGVDIINSSLGYHDFDDASTNHRYAEMDGLSTLISRTASMLASKGIVLVNSAGNDGMGTWKKINFPADAKDIITVGAVTPLGINAAFCGVGPTQDGRIKPDVMAYGSPTSVISGRGTIVDEMGTSFSAPLVAGMVACLWQALPNKTAREIIDLVISSGNNVTTPNNIYGYGIPDFWKAYNIGRK</sequence>
<dbReference type="InterPro" id="IPR000209">
    <property type="entry name" value="Peptidase_S8/S53_dom"/>
</dbReference>
<dbReference type="Proteomes" id="UP000274578">
    <property type="component" value="Chromosome 1"/>
</dbReference>
<dbReference type="PROSITE" id="PS00138">
    <property type="entry name" value="SUBTILASE_SER"/>
    <property type="match status" value="1"/>
</dbReference>
<feature type="active site" description="Charge relay system" evidence="5">
    <location>
        <position position="195"/>
    </location>
</feature>
<evidence type="ECO:0000256" key="6">
    <source>
        <dbReference type="SAM" id="SignalP"/>
    </source>
</evidence>
<evidence type="ECO:0000256" key="4">
    <source>
        <dbReference type="ARBA" id="ARBA00022825"/>
    </source>
</evidence>
<dbReference type="PANTHER" id="PTHR43806">
    <property type="entry name" value="PEPTIDASE S8"/>
    <property type="match status" value="1"/>
</dbReference>
<dbReference type="Gene3D" id="3.40.50.200">
    <property type="entry name" value="Peptidase S8/S53 domain"/>
    <property type="match status" value="1"/>
</dbReference>
<dbReference type="PROSITE" id="PS51892">
    <property type="entry name" value="SUBTILASE"/>
    <property type="match status" value="1"/>
</dbReference>
<comment type="similarity">
    <text evidence="1 5">Belongs to the peptidase S8 family.</text>
</comment>
<dbReference type="InterPro" id="IPR036852">
    <property type="entry name" value="Peptidase_S8/S53_dom_sf"/>
</dbReference>
<dbReference type="PANTHER" id="PTHR43806:SF67">
    <property type="entry name" value="EGF-LIKE DOMAIN-CONTAINING PROTEIN"/>
    <property type="match status" value="1"/>
</dbReference>
<evidence type="ECO:0000256" key="2">
    <source>
        <dbReference type="ARBA" id="ARBA00022670"/>
    </source>
</evidence>
<gene>
    <name evidence="8" type="primary">aprN</name>
    <name evidence="8" type="ORF">NCTC13071_02185</name>
</gene>
<name>A0A448L8E4_9BACT</name>
<evidence type="ECO:0000256" key="3">
    <source>
        <dbReference type="ARBA" id="ARBA00022801"/>
    </source>
</evidence>
<dbReference type="InterPro" id="IPR023828">
    <property type="entry name" value="Peptidase_S8_Ser-AS"/>
</dbReference>
<dbReference type="InterPro" id="IPR015500">
    <property type="entry name" value="Peptidase_S8_subtilisin-rel"/>
</dbReference>
<organism evidence="8 9">
    <name type="scientific">Segatella oris</name>
    <dbReference type="NCBI Taxonomy" id="28135"/>
    <lineage>
        <taxon>Bacteria</taxon>
        <taxon>Pseudomonadati</taxon>
        <taxon>Bacteroidota</taxon>
        <taxon>Bacteroidia</taxon>
        <taxon>Bacteroidales</taxon>
        <taxon>Prevotellaceae</taxon>
        <taxon>Segatella</taxon>
    </lineage>
</organism>
<evidence type="ECO:0000256" key="1">
    <source>
        <dbReference type="ARBA" id="ARBA00011073"/>
    </source>
</evidence>
<protein>
    <submittedName>
        <fullName evidence="8">Subtilisin NAT</fullName>
        <ecNumber evidence="8">3.4.21.62</ecNumber>
    </submittedName>
</protein>
<keyword evidence="4 5" id="KW-0720">Serine protease</keyword>
<evidence type="ECO:0000256" key="5">
    <source>
        <dbReference type="PROSITE-ProRule" id="PRU01240"/>
    </source>
</evidence>
<evidence type="ECO:0000313" key="8">
    <source>
        <dbReference type="EMBL" id="VEH16162.1"/>
    </source>
</evidence>
<dbReference type="AlphaFoldDB" id="A0A448L8E4"/>